<dbReference type="InterPro" id="IPR040783">
    <property type="entry name" value="VLRF1"/>
</dbReference>
<feature type="compositionally biased region" description="Basic and acidic residues" evidence="1">
    <location>
        <begin position="18"/>
        <end position="45"/>
    </location>
</feature>
<sequence>MVFDRIFKKDLEEELERCRGEAESLSKDNEKLRSRLAKREEKAKSEPGMIQELKEALNRAENKIQVLEHTISEQKSNSEMSASSVCAETFYLPARKSLEVLSRLSSLKSGSENLLSFYLPAGRAVSSIEGLDGEAAGFIGGAGAQNGIAGFFDLSDVSLCRIFAVLPFSPESLSESLSLSFNTGPAEEIVGKKITVAFVLAHGGESFIGVSNETDLLYGQLVKSSVKEKHTKGGWSQKRFERLREEDIRHHAEKAGEAFMGMMDEYRGIVDLIVIGGDKALGDLIVGNPPVPKIYRQFETRPEKHAGEKIKKEIWSCRFYKLS</sequence>
<reference evidence="3 4" key="1">
    <citation type="submission" date="2019-09" db="EMBL/GenBank/DDBJ databases">
        <title>The complete genome of Methanoplanus sp. FWC-SCC4.</title>
        <authorList>
            <person name="Chen S.-C."/>
            <person name="Zhou Y.-Z."/>
            <person name="Lai M.-C."/>
        </authorList>
    </citation>
    <scope>NUCLEOTIDE SEQUENCE [LARGE SCALE GENOMIC DNA]</scope>
    <source>
        <strain evidence="3 4">FWC-SCC4</strain>
    </source>
</reference>
<dbReference type="Proteomes" id="UP001301797">
    <property type="component" value="Chromosome"/>
</dbReference>
<feature type="domain" description="Actinobacteria/chloroflexi VLRF1 release factor" evidence="2">
    <location>
        <begin position="196"/>
        <end position="284"/>
    </location>
</feature>
<feature type="region of interest" description="Disordered" evidence="1">
    <location>
        <begin position="18"/>
        <end position="47"/>
    </location>
</feature>
<evidence type="ECO:0000313" key="4">
    <source>
        <dbReference type="Proteomes" id="UP001301797"/>
    </source>
</evidence>
<keyword evidence="4" id="KW-1185">Reference proteome</keyword>
<evidence type="ECO:0000259" key="2">
    <source>
        <dbReference type="Pfam" id="PF18859"/>
    </source>
</evidence>
<dbReference type="Gene3D" id="3.30.420.60">
    <property type="entry name" value="eRF1 domain 2"/>
    <property type="match status" value="1"/>
</dbReference>
<dbReference type="InterPro" id="IPR042226">
    <property type="entry name" value="eFR1_2_sf"/>
</dbReference>
<evidence type="ECO:0000313" key="3">
    <source>
        <dbReference type="EMBL" id="WOF15206.1"/>
    </source>
</evidence>
<dbReference type="GeneID" id="85228543"/>
<dbReference type="SUPFAM" id="SSF53137">
    <property type="entry name" value="Translational machinery components"/>
    <property type="match status" value="1"/>
</dbReference>
<gene>
    <name evidence="3" type="ORF">F1737_00200</name>
</gene>
<protein>
    <recommendedName>
        <fullName evidence="2">Actinobacteria/chloroflexi VLRF1 release factor domain-containing protein</fullName>
    </recommendedName>
</protein>
<accession>A0AA97I2V0</accession>
<name>A0AA97I2V0_9EURY</name>
<dbReference type="RefSeq" id="WP_317136773.1">
    <property type="nucleotide sequence ID" value="NZ_CP043875.1"/>
</dbReference>
<evidence type="ECO:0000256" key="1">
    <source>
        <dbReference type="SAM" id="MobiDB-lite"/>
    </source>
</evidence>
<proteinExistence type="predicted"/>
<dbReference type="EMBL" id="CP043875">
    <property type="protein sequence ID" value="WOF15206.1"/>
    <property type="molecule type" value="Genomic_DNA"/>
</dbReference>
<dbReference type="AlphaFoldDB" id="A0AA97I2V0"/>
<organism evidence="3 4">
    <name type="scientific">Methanochimaera problematica</name>
    <dbReference type="NCBI Taxonomy" id="2609417"/>
    <lineage>
        <taxon>Archaea</taxon>
        <taxon>Methanobacteriati</taxon>
        <taxon>Methanobacteriota</taxon>
        <taxon>Stenosarchaea group</taxon>
        <taxon>Methanomicrobia</taxon>
        <taxon>Methanomicrobiales</taxon>
        <taxon>Methanomicrobiaceae</taxon>
        <taxon>Methanochimaera</taxon>
    </lineage>
</organism>
<dbReference type="KEGG" id="mefw:F1737_00200"/>
<dbReference type="Pfam" id="PF18859">
    <property type="entry name" value="acVLRF1"/>
    <property type="match status" value="1"/>
</dbReference>